<feature type="compositionally biased region" description="Low complexity" evidence="1">
    <location>
        <begin position="21"/>
        <end position="36"/>
    </location>
</feature>
<evidence type="ECO:0000256" key="1">
    <source>
        <dbReference type="SAM" id="MobiDB-lite"/>
    </source>
</evidence>
<gene>
    <name evidence="2" type="ORF">PG997_014698</name>
</gene>
<evidence type="ECO:0000313" key="3">
    <source>
        <dbReference type="Proteomes" id="UP001433268"/>
    </source>
</evidence>
<sequence length="123" mass="12351">MVVEGGSLSNLAWIVLRKNPTASASSSGNSTTQSPSLGMDSAKPPNSIFFQTGEDLAKVREQTLNVTATAWSCFSSPFAGSLAPSAPGASCISSITSGSSTASSPHVFSADSTSVASSKVSSE</sequence>
<feature type="region of interest" description="Disordered" evidence="1">
    <location>
        <begin position="21"/>
        <end position="46"/>
    </location>
</feature>
<dbReference type="RefSeq" id="XP_066661200.1">
    <property type="nucleotide sequence ID" value="XM_066819012.1"/>
</dbReference>
<comment type="caution">
    <text evidence="2">The sequence shown here is derived from an EMBL/GenBank/DDBJ whole genome shotgun (WGS) entry which is preliminary data.</text>
</comment>
<organism evidence="2 3">
    <name type="scientific">Apiospora hydei</name>
    <dbReference type="NCBI Taxonomy" id="1337664"/>
    <lineage>
        <taxon>Eukaryota</taxon>
        <taxon>Fungi</taxon>
        <taxon>Dikarya</taxon>
        <taxon>Ascomycota</taxon>
        <taxon>Pezizomycotina</taxon>
        <taxon>Sordariomycetes</taxon>
        <taxon>Xylariomycetidae</taxon>
        <taxon>Amphisphaeriales</taxon>
        <taxon>Apiosporaceae</taxon>
        <taxon>Apiospora</taxon>
    </lineage>
</organism>
<dbReference type="GeneID" id="92052072"/>
<dbReference type="Proteomes" id="UP001433268">
    <property type="component" value="Unassembled WGS sequence"/>
</dbReference>
<protein>
    <submittedName>
        <fullName evidence="2">Uncharacterized protein</fullName>
    </submittedName>
</protein>
<keyword evidence="3" id="KW-1185">Reference proteome</keyword>
<proteinExistence type="predicted"/>
<accession>A0ABR1UX38</accession>
<feature type="region of interest" description="Disordered" evidence="1">
    <location>
        <begin position="94"/>
        <end position="123"/>
    </location>
</feature>
<name>A0ABR1UX38_9PEZI</name>
<reference evidence="2 3" key="1">
    <citation type="submission" date="2023-01" db="EMBL/GenBank/DDBJ databases">
        <title>Analysis of 21 Apiospora genomes using comparative genomics revels a genus with tremendous synthesis potential of carbohydrate active enzymes and secondary metabolites.</title>
        <authorList>
            <person name="Sorensen T."/>
        </authorList>
    </citation>
    <scope>NUCLEOTIDE SEQUENCE [LARGE SCALE GENOMIC DNA]</scope>
    <source>
        <strain evidence="2 3">CBS 114990</strain>
    </source>
</reference>
<dbReference type="EMBL" id="JAQQWN010000010">
    <property type="protein sequence ID" value="KAK8062601.1"/>
    <property type="molecule type" value="Genomic_DNA"/>
</dbReference>
<evidence type="ECO:0000313" key="2">
    <source>
        <dbReference type="EMBL" id="KAK8062601.1"/>
    </source>
</evidence>